<dbReference type="EMBL" id="JBHUPC010000012">
    <property type="protein sequence ID" value="MFD2891206.1"/>
    <property type="molecule type" value="Genomic_DNA"/>
</dbReference>
<keyword evidence="1" id="KW-0812">Transmembrane</keyword>
<protein>
    <submittedName>
        <fullName evidence="2">Uncharacterized protein</fullName>
    </submittedName>
</protein>
<organism evidence="2 3">
    <name type="scientific">Flavobacterium chuncheonense</name>
    <dbReference type="NCBI Taxonomy" id="2026653"/>
    <lineage>
        <taxon>Bacteria</taxon>
        <taxon>Pseudomonadati</taxon>
        <taxon>Bacteroidota</taxon>
        <taxon>Flavobacteriia</taxon>
        <taxon>Flavobacteriales</taxon>
        <taxon>Flavobacteriaceae</taxon>
        <taxon>Flavobacterium</taxon>
    </lineage>
</organism>
<name>A0ABW5YJF8_9FLAO</name>
<evidence type="ECO:0000256" key="1">
    <source>
        <dbReference type="SAM" id="Phobius"/>
    </source>
</evidence>
<keyword evidence="1" id="KW-1133">Transmembrane helix</keyword>
<keyword evidence="3" id="KW-1185">Reference proteome</keyword>
<dbReference type="RefSeq" id="WP_379810760.1">
    <property type="nucleotide sequence ID" value="NZ_JBHUPC010000012.1"/>
</dbReference>
<keyword evidence="1" id="KW-0472">Membrane</keyword>
<comment type="caution">
    <text evidence="2">The sequence shown here is derived from an EMBL/GenBank/DDBJ whole genome shotgun (WGS) entry which is preliminary data.</text>
</comment>
<evidence type="ECO:0000313" key="3">
    <source>
        <dbReference type="Proteomes" id="UP001597534"/>
    </source>
</evidence>
<sequence>MTHFLKVFRRKVIAQNKLGIYLKYAIGEIVLLVIGILIALNLNSWDAKKKSQKEINRYYAEIYKELNVNKSLIDTTCIEYSKYKIDISTRIINIVNSRSVDSLEVLKTYIGEIAINLPLTPVEFLTVDEFIDLKYLSHTQNDSIKFLFNTLEQFRTYNLQLLEKAEKFQREFIYPFVIKRMNYSRIVPSNMLLPVGGPEVEVKELYDDLEFYNLVILNIETYMYFKTFFEYYEQHLEKMIVFFERNNLVTLEKETQ</sequence>
<dbReference type="Proteomes" id="UP001597534">
    <property type="component" value="Unassembled WGS sequence"/>
</dbReference>
<reference evidence="3" key="1">
    <citation type="journal article" date="2019" name="Int. J. Syst. Evol. Microbiol.">
        <title>The Global Catalogue of Microorganisms (GCM) 10K type strain sequencing project: providing services to taxonomists for standard genome sequencing and annotation.</title>
        <authorList>
            <consortium name="The Broad Institute Genomics Platform"/>
            <consortium name="The Broad Institute Genome Sequencing Center for Infectious Disease"/>
            <person name="Wu L."/>
            <person name="Ma J."/>
        </authorList>
    </citation>
    <scope>NUCLEOTIDE SEQUENCE [LARGE SCALE GENOMIC DNA]</scope>
    <source>
        <strain evidence="3">KCTC 22671</strain>
    </source>
</reference>
<accession>A0ABW5YJF8</accession>
<proteinExistence type="predicted"/>
<feature type="transmembrane region" description="Helical" evidence="1">
    <location>
        <begin position="21"/>
        <end position="42"/>
    </location>
</feature>
<gene>
    <name evidence="2" type="ORF">ACFS5J_04170</name>
</gene>
<evidence type="ECO:0000313" key="2">
    <source>
        <dbReference type="EMBL" id="MFD2891206.1"/>
    </source>
</evidence>